<protein>
    <submittedName>
        <fullName evidence="1">Uncharacterized protein</fullName>
    </submittedName>
</protein>
<gene>
    <name evidence="1" type="ORF">SAMN05444410_10322</name>
</gene>
<dbReference type="RefSeq" id="WP_092722504.1">
    <property type="nucleotide sequence ID" value="NZ_FNNO01000003.1"/>
</dbReference>
<reference evidence="1 2" key="1">
    <citation type="submission" date="2016-10" db="EMBL/GenBank/DDBJ databases">
        <authorList>
            <person name="Varghese N."/>
            <person name="Submissions S."/>
        </authorList>
    </citation>
    <scope>NUCLEOTIDE SEQUENCE [LARGE SCALE GENOMIC DNA]</scope>
    <source>
        <strain evidence="1 2">DSM 25353</strain>
    </source>
</reference>
<sequence length="91" mass="10731">MDKLKAIKEFIPENETERWWVENYNSLSKFISEKTKGGFNTKEERLAVLKDLKQTDLSLMNLYIQALLREDYETCDVAKLLLEERGFTVPN</sequence>
<keyword evidence="2" id="KW-1185">Reference proteome</keyword>
<evidence type="ECO:0000313" key="2">
    <source>
        <dbReference type="Proteomes" id="UP000198711"/>
    </source>
</evidence>
<evidence type="ECO:0000313" key="1">
    <source>
        <dbReference type="EMBL" id="SDW46331.1"/>
    </source>
</evidence>
<proteinExistence type="predicted"/>
<dbReference type="AlphaFoldDB" id="A0A8X8IFH5"/>
<comment type="caution">
    <text evidence="1">The sequence shown here is derived from an EMBL/GenBank/DDBJ whole genome shotgun (WGS) entry which is preliminary data.</text>
</comment>
<accession>A0A8X8IFH5</accession>
<dbReference type="EMBL" id="FNNO01000003">
    <property type="protein sequence ID" value="SDW46331.1"/>
    <property type="molecule type" value="Genomic_DNA"/>
</dbReference>
<name>A0A8X8IFH5_9BACT</name>
<dbReference type="Proteomes" id="UP000198711">
    <property type="component" value="Unassembled WGS sequence"/>
</dbReference>
<organism evidence="1 2">
    <name type="scientific">Hydrobacter penzbergensis</name>
    <dbReference type="NCBI Taxonomy" id="1235997"/>
    <lineage>
        <taxon>Bacteria</taxon>
        <taxon>Pseudomonadati</taxon>
        <taxon>Bacteroidota</taxon>
        <taxon>Chitinophagia</taxon>
        <taxon>Chitinophagales</taxon>
        <taxon>Chitinophagaceae</taxon>
        <taxon>Hydrobacter</taxon>
    </lineage>
</organism>